<dbReference type="RefSeq" id="WP_002692720.1">
    <property type="nucleotide sequence ID" value="NZ_AAWS01000001.1"/>
</dbReference>
<feature type="compositionally biased region" description="Basic and acidic residues" evidence="1">
    <location>
        <begin position="1"/>
        <end position="15"/>
    </location>
</feature>
<organism evidence="2 3">
    <name type="scientific">Microscilla marina ATCC 23134</name>
    <dbReference type="NCBI Taxonomy" id="313606"/>
    <lineage>
        <taxon>Bacteria</taxon>
        <taxon>Pseudomonadati</taxon>
        <taxon>Bacteroidota</taxon>
        <taxon>Cytophagia</taxon>
        <taxon>Cytophagales</taxon>
        <taxon>Microscillaceae</taxon>
        <taxon>Microscilla</taxon>
    </lineage>
</organism>
<dbReference type="Proteomes" id="UP000004095">
    <property type="component" value="Unassembled WGS sequence"/>
</dbReference>
<protein>
    <submittedName>
        <fullName evidence="2">Uncharacterized protein</fullName>
    </submittedName>
</protein>
<dbReference type="EMBL" id="AAWS01000001">
    <property type="protein sequence ID" value="EAY31911.1"/>
    <property type="molecule type" value="Genomic_DNA"/>
</dbReference>
<reference evidence="2 3" key="1">
    <citation type="submission" date="2007-01" db="EMBL/GenBank/DDBJ databases">
        <authorList>
            <person name="Haygood M."/>
            <person name="Podell S."/>
            <person name="Anderson C."/>
            <person name="Hopkinson B."/>
            <person name="Roe K."/>
            <person name="Barbeau K."/>
            <person name="Gaasterland T."/>
            <person name="Ferriera S."/>
            <person name="Johnson J."/>
            <person name="Kravitz S."/>
            <person name="Beeson K."/>
            <person name="Sutton G."/>
            <person name="Rogers Y.-H."/>
            <person name="Friedman R."/>
            <person name="Frazier M."/>
            <person name="Venter J.C."/>
        </authorList>
    </citation>
    <scope>NUCLEOTIDE SEQUENCE [LARGE SCALE GENOMIC DNA]</scope>
    <source>
        <strain evidence="2 3">ATCC 23134</strain>
    </source>
</reference>
<evidence type="ECO:0000313" key="3">
    <source>
        <dbReference type="Proteomes" id="UP000004095"/>
    </source>
</evidence>
<gene>
    <name evidence="2" type="ORF">M23134_01940</name>
</gene>
<proteinExistence type="predicted"/>
<evidence type="ECO:0000256" key="1">
    <source>
        <dbReference type="SAM" id="MobiDB-lite"/>
    </source>
</evidence>
<feature type="region of interest" description="Disordered" evidence="1">
    <location>
        <begin position="1"/>
        <end position="20"/>
    </location>
</feature>
<dbReference type="AlphaFoldDB" id="A1ZCA9"/>
<keyword evidence="3" id="KW-1185">Reference proteome</keyword>
<accession>A1ZCA9</accession>
<name>A1ZCA9_MICM2</name>
<sequence>MGEILAKARFDEPPPTRKTVSFSHNSHLLDALEQASIHNEKTITIRVLNNEGQQMTQLTRQQLMQVYYQWKQTLFN</sequence>
<comment type="caution">
    <text evidence="2">The sequence shown here is derived from an EMBL/GenBank/DDBJ whole genome shotgun (WGS) entry which is preliminary data.</text>
</comment>
<evidence type="ECO:0000313" key="2">
    <source>
        <dbReference type="EMBL" id="EAY31911.1"/>
    </source>
</evidence>